<evidence type="ECO:0000256" key="6">
    <source>
        <dbReference type="ARBA" id="ARBA00022695"/>
    </source>
</evidence>
<dbReference type="GO" id="GO:0006351">
    <property type="term" value="P:DNA-templated transcription"/>
    <property type="evidence" value="ECO:0007669"/>
    <property type="project" value="InterPro"/>
</dbReference>
<feature type="domain" description="DNA-directed RNA polymerase RpoA/D/Rpb3-type" evidence="12">
    <location>
        <begin position="31"/>
        <end position="239"/>
    </location>
</feature>
<dbReference type="InterPro" id="IPR011262">
    <property type="entry name" value="DNA-dir_RNA_pol_insert"/>
</dbReference>
<evidence type="ECO:0000256" key="7">
    <source>
        <dbReference type="ARBA" id="ARBA00023163"/>
    </source>
</evidence>
<dbReference type="GO" id="GO:0000428">
    <property type="term" value="C:DNA-directed RNA polymerase complex"/>
    <property type="evidence" value="ECO:0007669"/>
    <property type="project" value="UniProtKB-KW"/>
</dbReference>
<dbReference type="InterPro" id="IPR011773">
    <property type="entry name" value="DNA-dir_RpoA"/>
</dbReference>
<keyword evidence="6" id="KW-0548">Nucleotidyltransferase</keyword>
<dbReference type="EC" id="2.7.7.6" evidence="2"/>
<gene>
    <name evidence="13" type="primary">rpoA</name>
    <name evidence="13" type="ORF">COU22_00640</name>
</gene>
<accession>A0A2M6WD72</accession>
<dbReference type="Proteomes" id="UP000230543">
    <property type="component" value="Unassembled WGS sequence"/>
</dbReference>
<dbReference type="EMBL" id="PFBO01000020">
    <property type="protein sequence ID" value="PIT90723.1"/>
    <property type="molecule type" value="Genomic_DNA"/>
</dbReference>
<dbReference type="Gene3D" id="3.30.1360.10">
    <property type="entry name" value="RNA polymerase, RBP11-like subunit"/>
    <property type="match status" value="1"/>
</dbReference>
<feature type="compositionally biased region" description="Basic residues" evidence="11">
    <location>
        <begin position="279"/>
        <end position="289"/>
    </location>
</feature>
<evidence type="ECO:0000313" key="14">
    <source>
        <dbReference type="Proteomes" id="UP000230543"/>
    </source>
</evidence>
<dbReference type="SMART" id="SM00662">
    <property type="entry name" value="RPOLD"/>
    <property type="match status" value="1"/>
</dbReference>
<dbReference type="GO" id="GO:0003899">
    <property type="term" value="F:DNA-directed RNA polymerase activity"/>
    <property type="evidence" value="ECO:0007669"/>
    <property type="project" value="UniProtKB-EC"/>
</dbReference>
<dbReference type="NCBIfam" id="TIGR02027">
    <property type="entry name" value="rpoA"/>
    <property type="match status" value="1"/>
</dbReference>
<dbReference type="CDD" id="cd06928">
    <property type="entry name" value="RNAP_alpha_NTD"/>
    <property type="match status" value="1"/>
</dbReference>
<keyword evidence="7" id="KW-0804">Transcription</keyword>
<evidence type="ECO:0000256" key="8">
    <source>
        <dbReference type="ARBA" id="ARBA00032524"/>
    </source>
</evidence>
<comment type="caution">
    <text evidence="13">The sequence shown here is derived from an EMBL/GenBank/DDBJ whole genome shotgun (WGS) entry which is preliminary data.</text>
</comment>
<dbReference type="GO" id="GO:0003677">
    <property type="term" value="F:DNA binding"/>
    <property type="evidence" value="ECO:0007669"/>
    <property type="project" value="InterPro"/>
</dbReference>
<dbReference type="GO" id="GO:0046983">
    <property type="term" value="F:protein dimerization activity"/>
    <property type="evidence" value="ECO:0007669"/>
    <property type="project" value="InterPro"/>
</dbReference>
<feature type="region of interest" description="Disordered" evidence="11">
    <location>
        <begin position="248"/>
        <end position="289"/>
    </location>
</feature>
<dbReference type="FunFam" id="2.170.120.12:FF:000001">
    <property type="entry name" value="DNA-directed RNA polymerase subunit alpha"/>
    <property type="match status" value="1"/>
</dbReference>
<evidence type="ECO:0000313" key="13">
    <source>
        <dbReference type="EMBL" id="PIT90723.1"/>
    </source>
</evidence>
<keyword evidence="4 13" id="KW-0240">DNA-directed RNA polymerase</keyword>
<dbReference type="InterPro" id="IPR011263">
    <property type="entry name" value="DNA-dir_RNA_pol_RpoA/D/Rpb3"/>
</dbReference>
<dbReference type="SUPFAM" id="SSF55257">
    <property type="entry name" value="RBP11-like subunits of RNA polymerase"/>
    <property type="match status" value="1"/>
</dbReference>
<comment type="similarity">
    <text evidence="1">Belongs to the RNA polymerase alpha chain family.</text>
</comment>
<evidence type="ECO:0000256" key="1">
    <source>
        <dbReference type="ARBA" id="ARBA00007123"/>
    </source>
</evidence>
<name>A0A2M6WD72_9BACT</name>
<feature type="compositionally biased region" description="Acidic residues" evidence="11">
    <location>
        <begin position="250"/>
        <end position="266"/>
    </location>
</feature>
<evidence type="ECO:0000256" key="5">
    <source>
        <dbReference type="ARBA" id="ARBA00022679"/>
    </source>
</evidence>
<proteinExistence type="inferred from homology"/>
<keyword evidence="5" id="KW-0808">Transferase</keyword>
<evidence type="ECO:0000256" key="10">
    <source>
        <dbReference type="ARBA" id="ARBA00048552"/>
    </source>
</evidence>
<reference evidence="14" key="1">
    <citation type="submission" date="2017-09" db="EMBL/GenBank/DDBJ databases">
        <title>Depth-based differentiation of microbial function through sediment-hosted aquifers and enrichment of novel symbionts in the deep terrestrial subsurface.</title>
        <authorList>
            <person name="Probst A.J."/>
            <person name="Ladd B."/>
            <person name="Jarett J.K."/>
            <person name="Geller-Mcgrath D.E."/>
            <person name="Sieber C.M.K."/>
            <person name="Emerson J.B."/>
            <person name="Anantharaman K."/>
            <person name="Thomas B.C."/>
            <person name="Malmstrom R."/>
            <person name="Stieglmeier M."/>
            <person name="Klingl A."/>
            <person name="Woyke T."/>
            <person name="Ryan C.M."/>
            <person name="Banfield J.F."/>
        </authorList>
    </citation>
    <scope>NUCLEOTIDE SEQUENCE [LARGE SCALE GENOMIC DNA]</scope>
</reference>
<organism evidence="13 14">
    <name type="scientific">Candidatus Komeilibacteria bacterium CG10_big_fil_rev_8_21_14_0_10_41_13</name>
    <dbReference type="NCBI Taxonomy" id="1974476"/>
    <lineage>
        <taxon>Bacteria</taxon>
        <taxon>Candidatus Komeiliibacteriota</taxon>
    </lineage>
</organism>
<evidence type="ECO:0000256" key="9">
    <source>
        <dbReference type="ARBA" id="ARBA00033070"/>
    </source>
</evidence>
<sequence length="289" mass="32023">MNFILAKILIKSPMNIPLPTSLNITEAKGNKATVNIEPCYPGYGVTIGNALRRVLLSSLDGAAITAFKLKDAQHEFTTLPNVKEDVVDLMLNLKKVRLKVFSDEPVILNINAKGQKVVTAGDIEKNAQVEIVNPEQEILTLTDKSAVLEMELTAQTGMGYVTVEDRKEEKHDIGTIMIDAFYTPVINVGFDVENVRVGKQTNYEKIVLKIETDGTVTPEEVIAKSSNILLKHFMFILEAADPQMAKNLEAEVESVEEASESAEAEEEKLQAEEVEDKPKKKRGRPKKTE</sequence>
<dbReference type="SUPFAM" id="SSF56553">
    <property type="entry name" value="Insert subdomain of RNA polymerase alpha subunit"/>
    <property type="match status" value="1"/>
</dbReference>
<evidence type="ECO:0000256" key="4">
    <source>
        <dbReference type="ARBA" id="ARBA00022478"/>
    </source>
</evidence>
<dbReference type="InterPro" id="IPR036643">
    <property type="entry name" value="RNApol_insert_sf"/>
</dbReference>
<protein>
    <recommendedName>
        <fullName evidence="3">DNA-directed RNA polymerase subunit alpha</fullName>
        <ecNumber evidence="2">2.7.7.6</ecNumber>
    </recommendedName>
    <alternativeName>
        <fullName evidence="9">RNA polymerase subunit alpha</fullName>
    </alternativeName>
    <alternativeName>
        <fullName evidence="8">Transcriptase subunit alpha</fullName>
    </alternativeName>
</protein>
<dbReference type="AlphaFoldDB" id="A0A2M6WD72"/>
<evidence type="ECO:0000259" key="12">
    <source>
        <dbReference type="SMART" id="SM00662"/>
    </source>
</evidence>
<dbReference type="Gene3D" id="2.170.120.12">
    <property type="entry name" value="DNA-directed RNA polymerase, insert domain"/>
    <property type="match status" value="1"/>
</dbReference>
<dbReference type="Pfam" id="PF01000">
    <property type="entry name" value="RNA_pol_A_bac"/>
    <property type="match status" value="1"/>
</dbReference>
<evidence type="ECO:0000256" key="3">
    <source>
        <dbReference type="ARBA" id="ARBA00015972"/>
    </source>
</evidence>
<dbReference type="InterPro" id="IPR036603">
    <property type="entry name" value="RBP11-like"/>
</dbReference>
<dbReference type="GO" id="GO:0005737">
    <property type="term" value="C:cytoplasm"/>
    <property type="evidence" value="ECO:0007669"/>
    <property type="project" value="UniProtKB-ARBA"/>
</dbReference>
<evidence type="ECO:0000256" key="2">
    <source>
        <dbReference type="ARBA" id="ARBA00012418"/>
    </source>
</evidence>
<comment type="catalytic activity">
    <reaction evidence="10">
        <text>RNA(n) + a ribonucleoside 5'-triphosphate = RNA(n+1) + diphosphate</text>
        <dbReference type="Rhea" id="RHEA:21248"/>
        <dbReference type="Rhea" id="RHEA-COMP:14527"/>
        <dbReference type="Rhea" id="RHEA-COMP:17342"/>
        <dbReference type="ChEBI" id="CHEBI:33019"/>
        <dbReference type="ChEBI" id="CHEBI:61557"/>
        <dbReference type="ChEBI" id="CHEBI:140395"/>
        <dbReference type="EC" id="2.7.7.6"/>
    </reaction>
</comment>
<evidence type="ECO:0000256" key="11">
    <source>
        <dbReference type="SAM" id="MobiDB-lite"/>
    </source>
</evidence>
<dbReference type="Pfam" id="PF01193">
    <property type="entry name" value="RNA_pol_L"/>
    <property type="match status" value="1"/>
</dbReference>